<dbReference type="InterPro" id="IPR003343">
    <property type="entry name" value="Big_2"/>
</dbReference>
<name>A0A3P1XAD3_TANFO</name>
<evidence type="ECO:0000259" key="1">
    <source>
        <dbReference type="SMART" id="SM00635"/>
    </source>
</evidence>
<dbReference type="EMBL" id="RQYS01000153">
    <property type="protein sequence ID" value="RRD55772.1"/>
    <property type="molecule type" value="Genomic_DNA"/>
</dbReference>
<dbReference type="SUPFAM" id="SSF49373">
    <property type="entry name" value="Invasin/intimin cell-adhesion fragments"/>
    <property type="match status" value="1"/>
</dbReference>
<organism evidence="2 3">
    <name type="scientific">Tannerella forsythia</name>
    <name type="common">Bacteroides forsythus</name>
    <dbReference type="NCBI Taxonomy" id="28112"/>
    <lineage>
        <taxon>Bacteria</taxon>
        <taxon>Pseudomonadati</taxon>
        <taxon>Bacteroidota</taxon>
        <taxon>Bacteroidia</taxon>
        <taxon>Bacteroidales</taxon>
        <taxon>Tannerellaceae</taxon>
        <taxon>Tannerella</taxon>
    </lineage>
</organism>
<feature type="non-terminal residue" evidence="2">
    <location>
        <position position="363"/>
    </location>
</feature>
<proteinExistence type="predicted"/>
<evidence type="ECO:0000313" key="3">
    <source>
        <dbReference type="Proteomes" id="UP000278609"/>
    </source>
</evidence>
<dbReference type="Pfam" id="PF02368">
    <property type="entry name" value="Big_2"/>
    <property type="match status" value="1"/>
</dbReference>
<dbReference type="InterPro" id="IPR008964">
    <property type="entry name" value="Invasin/intimin_cell_adhesion"/>
</dbReference>
<dbReference type="AlphaFoldDB" id="A0A3P1XAD3"/>
<gene>
    <name evidence="2" type="ORF">EII40_14230</name>
</gene>
<dbReference type="CDD" id="cd14948">
    <property type="entry name" value="BACON"/>
    <property type="match status" value="1"/>
</dbReference>
<dbReference type="Pfam" id="PF13004">
    <property type="entry name" value="BACON"/>
    <property type="match status" value="1"/>
</dbReference>
<sequence length="363" mass="38087">RTSTTEGVIYSADNNTDPGHANVLASSGSIATGKSWKVQYSSDDSDIPTTGMETCGPAFAVTPETVDITFAGETKPLTVNASEAWTARCDAPWLTLSALSGTGDGTITVTAPAYADESPRTAKIFFVSGTLKDTVTVTQHPKPGPKFVALDYTELTLPVGASQRLVVTAYPKDADINRDVKWYSLNDDIATVSANGTVTALKPGRTEITVVANVGGQQTTCRVRVVPAEQMVSVTSGSDNTLRIALMAPSDADFTLSFDVDLPEGFALDAKKTVPDASLADGYTVTVTGNRVEMKPGGLRAGGTIEKRDLLTIACTAVPGTSNGSYKGALRNLSFTPTTGYALRNVTVPFTFTYTVGNETIDG</sequence>
<comment type="caution">
    <text evidence="2">The sequence shown here is derived from an EMBL/GenBank/DDBJ whole genome shotgun (WGS) entry which is preliminary data.</text>
</comment>
<dbReference type="Proteomes" id="UP000278609">
    <property type="component" value="Unassembled WGS sequence"/>
</dbReference>
<dbReference type="InterPro" id="IPR013783">
    <property type="entry name" value="Ig-like_fold"/>
</dbReference>
<dbReference type="Gene3D" id="2.60.40.1080">
    <property type="match status" value="1"/>
</dbReference>
<dbReference type="SMART" id="SM00635">
    <property type="entry name" value="BID_2"/>
    <property type="match status" value="1"/>
</dbReference>
<evidence type="ECO:0000313" key="2">
    <source>
        <dbReference type="EMBL" id="RRD55772.1"/>
    </source>
</evidence>
<accession>A0A3P1XAD3</accession>
<feature type="non-terminal residue" evidence="2">
    <location>
        <position position="1"/>
    </location>
</feature>
<protein>
    <recommendedName>
        <fullName evidence="1">BIG2 domain-containing protein</fullName>
    </recommendedName>
</protein>
<dbReference type="RefSeq" id="WP_185711595.1">
    <property type="nucleotide sequence ID" value="NZ_RQYS01000153.1"/>
</dbReference>
<reference evidence="2 3" key="1">
    <citation type="submission" date="2018-11" db="EMBL/GenBank/DDBJ databases">
        <title>Genomes From Bacteria Associated with the Canine Oral Cavity: a Test Case for Automated Genome-Based Taxonomic Assignment.</title>
        <authorList>
            <person name="Coil D.A."/>
            <person name="Jospin G."/>
            <person name="Darling A.E."/>
            <person name="Wallis C."/>
            <person name="Davis I.J."/>
            <person name="Harris S."/>
            <person name="Eisen J.A."/>
            <person name="Holcombe L.J."/>
            <person name="O'Flynn C."/>
        </authorList>
    </citation>
    <scope>NUCLEOTIDE SEQUENCE [LARGE SCALE GENOMIC DNA]</scope>
    <source>
        <strain evidence="2 3">OH2617_COT-023</strain>
    </source>
</reference>
<dbReference type="InterPro" id="IPR024361">
    <property type="entry name" value="BACON"/>
</dbReference>
<dbReference type="Gene3D" id="2.60.40.10">
    <property type="entry name" value="Immunoglobulins"/>
    <property type="match status" value="1"/>
</dbReference>
<feature type="domain" description="BIG2" evidence="1">
    <location>
        <begin position="144"/>
        <end position="222"/>
    </location>
</feature>